<dbReference type="PRINTS" id="PR00081">
    <property type="entry name" value="GDHRDH"/>
</dbReference>
<dbReference type="Proteomes" id="UP001203207">
    <property type="component" value="Unassembled WGS sequence"/>
</dbReference>
<dbReference type="Gene3D" id="3.40.50.720">
    <property type="entry name" value="NAD(P)-binding Rossmann-like Domain"/>
    <property type="match status" value="1"/>
</dbReference>
<dbReference type="EMBL" id="JAKRVX010000002">
    <property type="protein sequence ID" value="MCL9816341.1"/>
    <property type="molecule type" value="Genomic_DNA"/>
</dbReference>
<reference evidence="2" key="1">
    <citation type="journal article" date="2022" name="Syst. Appl. Microbiol.">
        <title>Natronocalculus amylovorans gen. nov., sp. nov., and Natranaeroarchaeum aerophilus sp. nov., dominant culturable amylolytic natronoarchaea from hypersaline soda lakes in southwestern Siberia.</title>
        <authorList>
            <person name="Sorokin D.Y."/>
            <person name="Elcheninov A.G."/>
            <person name="Khizhniak T.V."/>
            <person name="Koenen M."/>
            <person name="Bale N.J."/>
            <person name="Damste J.S.S."/>
            <person name="Kublanov I.V."/>
        </authorList>
    </citation>
    <scope>NUCLEOTIDE SEQUENCE</scope>
    <source>
        <strain evidence="2">AArc-St2</strain>
    </source>
</reference>
<name>A0AAE3K7S7_9EURY</name>
<gene>
    <name evidence="2" type="ORF">AArcSt2_05220</name>
</gene>
<dbReference type="SUPFAM" id="SSF51735">
    <property type="entry name" value="NAD(P)-binding Rossmann-fold domains"/>
    <property type="match status" value="1"/>
</dbReference>
<dbReference type="InterPro" id="IPR002347">
    <property type="entry name" value="SDR_fam"/>
</dbReference>
<evidence type="ECO:0000313" key="2">
    <source>
        <dbReference type="EMBL" id="MCL9816341.1"/>
    </source>
</evidence>
<protein>
    <submittedName>
        <fullName evidence="2">SDR family NAD(P)-dependent oxidoreductase</fullName>
    </submittedName>
</protein>
<reference evidence="2" key="2">
    <citation type="submission" date="2022-02" db="EMBL/GenBank/DDBJ databases">
        <authorList>
            <person name="Elcheninov A.G."/>
            <person name="Sorokin D.Y."/>
            <person name="Kublanov I.V."/>
        </authorList>
    </citation>
    <scope>NUCLEOTIDE SEQUENCE</scope>
    <source>
        <strain evidence="2">AArc-St2</strain>
    </source>
</reference>
<sequence>MSSLPEELAGVSTVDCTDMHVLITGSTSGIGRSAALALGRLGADVIVHGRDSNAGVEVVDKLSEEGSDAMFVEADFASVAAVTELATTVREETDGLDLLINNAGGLFRSNAVTDAGIEYTFHVNHLSPYLLTAELLNHLTDDARIVTTASGAHRGASLQLDRIQGDHRLSGMRAYSHSKLANILFSSELARRLAVGNHNITANSIHPGAIPGTGFSRFLPKPLPALVERLDTVPGVTAVADGAAELLFVGVSPRTAEISGRYFAGQRPRSPSDAAMDHDAAKRLWSKSAALLEIPEPLAPPTSTND</sequence>
<accession>A0AAE3K7S7</accession>
<dbReference type="AlphaFoldDB" id="A0AAE3K7S7"/>
<dbReference type="InterPro" id="IPR036291">
    <property type="entry name" value="NAD(P)-bd_dom_sf"/>
</dbReference>
<evidence type="ECO:0000313" key="3">
    <source>
        <dbReference type="Proteomes" id="UP001203207"/>
    </source>
</evidence>
<organism evidence="2 3">
    <name type="scientific">Natronocalculus amylovorans</name>
    <dbReference type="NCBI Taxonomy" id="2917812"/>
    <lineage>
        <taxon>Archaea</taxon>
        <taxon>Methanobacteriati</taxon>
        <taxon>Methanobacteriota</taxon>
        <taxon>Stenosarchaea group</taxon>
        <taxon>Halobacteria</taxon>
        <taxon>Halobacteriales</taxon>
        <taxon>Haloferacaceae</taxon>
        <taxon>Natronocalculus</taxon>
    </lineage>
</organism>
<keyword evidence="1" id="KW-0560">Oxidoreductase</keyword>
<dbReference type="Pfam" id="PF00106">
    <property type="entry name" value="adh_short"/>
    <property type="match status" value="1"/>
</dbReference>
<dbReference type="PANTHER" id="PTHR43157">
    <property type="entry name" value="PHOSPHATIDYLINOSITOL-GLYCAN BIOSYNTHESIS CLASS F PROTEIN-RELATED"/>
    <property type="match status" value="1"/>
</dbReference>
<keyword evidence="3" id="KW-1185">Reference proteome</keyword>
<dbReference type="GO" id="GO:0016491">
    <property type="term" value="F:oxidoreductase activity"/>
    <property type="evidence" value="ECO:0007669"/>
    <property type="project" value="UniProtKB-KW"/>
</dbReference>
<proteinExistence type="predicted"/>
<dbReference type="RefSeq" id="WP_250583326.1">
    <property type="nucleotide sequence ID" value="NZ_JAKRVX010000002.1"/>
</dbReference>
<comment type="caution">
    <text evidence="2">The sequence shown here is derived from an EMBL/GenBank/DDBJ whole genome shotgun (WGS) entry which is preliminary data.</text>
</comment>
<dbReference type="PANTHER" id="PTHR43157:SF31">
    <property type="entry name" value="PHOSPHATIDYLINOSITOL-GLYCAN BIOSYNTHESIS CLASS F PROTEIN"/>
    <property type="match status" value="1"/>
</dbReference>
<evidence type="ECO:0000256" key="1">
    <source>
        <dbReference type="ARBA" id="ARBA00023002"/>
    </source>
</evidence>